<dbReference type="SUPFAM" id="SSF46689">
    <property type="entry name" value="Homeodomain-like"/>
    <property type="match status" value="1"/>
</dbReference>
<dbReference type="EMBL" id="CAKLDM010000002">
    <property type="protein sequence ID" value="CAH0539485.1"/>
    <property type="molecule type" value="Genomic_DNA"/>
</dbReference>
<evidence type="ECO:0000259" key="3">
    <source>
        <dbReference type="PROSITE" id="PS50977"/>
    </source>
</evidence>
<proteinExistence type="predicted"/>
<name>A0ABN8E2U5_9VIBR</name>
<evidence type="ECO:0000256" key="1">
    <source>
        <dbReference type="ARBA" id="ARBA00023125"/>
    </source>
</evidence>
<dbReference type="PANTHER" id="PTHR30055:SF235">
    <property type="entry name" value="TRANSCRIPTIONAL REGULATORY PROTEIN"/>
    <property type="match status" value="1"/>
</dbReference>
<feature type="DNA-binding region" description="H-T-H motif" evidence="2">
    <location>
        <begin position="28"/>
        <end position="47"/>
    </location>
</feature>
<dbReference type="PROSITE" id="PS50977">
    <property type="entry name" value="HTH_TETR_2"/>
    <property type="match status" value="1"/>
</dbReference>
<dbReference type="InterPro" id="IPR001647">
    <property type="entry name" value="HTH_TetR"/>
</dbReference>
<dbReference type="PROSITE" id="PS01081">
    <property type="entry name" value="HTH_TETR_1"/>
    <property type="match status" value="1"/>
</dbReference>
<dbReference type="SUPFAM" id="SSF48498">
    <property type="entry name" value="Tetracyclin repressor-like, C-terminal domain"/>
    <property type="match status" value="1"/>
</dbReference>
<dbReference type="InterPro" id="IPR036271">
    <property type="entry name" value="Tet_transcr_reg_TetR-rel_C_sf"/>
</dbReference>
<dbReference type="PANTHER" id="PTHR30055">
    <property type="entry name" value="HTH-TYPE TRANSCRIPTIONAL REGULATOR RUTR"/>
    <property type="match status" value="1"/>
</dbReference>
<feature type="domain" description="HTH tetR-type" evidence="3">
    <location>
        <begin position="5"/>
        <end position="65"/>
    </location>
</feature>
<dbReference type="InterPro" id="IPR023772">
    <property type="entry name" value="DNA-bd_HTH_TetR-type_CS"/>
</dbReference>
<keyword evidence="5" id="KW-1185">Reference proteome</keyword>
<keyword evidence="1 2" id="KW-0238">DNA-binding</keyword>
<dbReference type="Pfam" id="PF00440">
    <property type="entry name" value="TetR_N"/>
    <property type="match status" value="1"/>
</dbReference>
<dbReference type="InterPro" id="IPR009057">
    <property type="entry name" value="Homeodomain-like_sf"/>
</dbReference>
<sequence>MTSRLKTQEKILDAAEHLFAEHGFNSTSLRTITSKAGVNLAAVNYHFGDKKTLVRSVLDRYLEAFMPAVQEALIELNKRDTFSMQELFECLREPLQGLDSIRTNGMSRFMLLIGRGYTDVQGHLRWFITTRYQNTLSLFTESVLKANPALKPEKLFWRLHFTLGTCVFTMASSQALLEIAQSEYDQGSDVNAIVDELIPYLAAGVAQ</sequence>
<organism evidence="4 5">
    <name type="scientific">Vibrio marisflavi CECT 7928</name>
    <dbReference type="NCBI Taxonomy" id="634439"/>
    <lineage>
        <taxon>Bacteria</taxon>
        <taxon>Pseudomonadati</taxon>
        <taxon>Pseudomonadota</taxon>
        <taxon>Gammaproteobacteria</taxon>
        <taxon>Vibrionales</taxon>
        <taxon>Vibrionaceae</taxon>
        <taxon>Vibrio</taxon>
    </lineage>
</organism>
<accession>A0ABN8E2U5</accession>
<evidence type="ECO:0000256" key="2">
    <source>
        <dbReference type="PROSITE-ProRule" id="PRU00335"/>
    </source>
</evidence>
<reference evidence="4" key="1">
    <citation type="submission" date="2021-11" db="EMBL/GenBank/DDBJ databases">
        <authorList>
            <person name="Rodrigo-Torres L."/>
            <person name="Arahal R. D."/>
            <person name="Lucena T."/>
        </authorList>
    </citation>
    <scope>NUCLEOTIDE SEQUENCE</scope>
    <source>
        <strain evidence="4">CECT 7928</strain>
    </source>
</reference>
<protein>
    <recommendedName>
        <fullName evidence="3">HTH tetR-type domain-containing protein</fullName>
    </recommendedName>
</protein>
<gene>
    <name evidence="4" type="ORF">VMF7928_02181</name>
</gene>
<evidence type="ECO:0000313" key="4">
    <source>
        <dbReference type="EMBL" id="CAH0539485.1"/>
    </source>
</evidence>
<dbReference type="Gene3D" id="1.10.357.10">
    <property type="entry name" value="Tetracycline Repressor, domain 2"/>
    <property type="match status" value="1"/>
</dbReference>
<dbReference type="Pfam" id="PF17939">
    <property type="entry name" value="TetR_C_30"/>
    <property type="match status" value="1"/>
</dbReference>
<dbReference type="PRINTS" id="PR00455">
    <property type="entry name" value="HTHTETR"/>
</dbReference>
<dbReference type="InterPro" id="IPR050109">
    <property type="entry name" value="HTH-type_TetR-like_transc_reg"/>
</dbReference>
<evidence type="ECO:0000313" key="5">
    <source>
        <dbReference type="Proteomes" id="UP000838748"/>
    </source>
</evidence>
<dbReference type="Proteomes" id="UP000838748">
    <property type="component" value="Unassembled WGS sequence"/>
</dbReference>
<dbReference type="RefSeq" id="WP_237361488.1">
    <property type="nucleotide sequence ID" value="NZ_CAKLDM010000002.1"/>
</dbReference>
<comment type="caution">
    <text evidence="4">The sequence shown here is derived from an EMBL/GenBank/DDBJ whole genome shotgun (WGS) entry which is preliminary data.</text>
</comment>
<dbReference type="InterPro" id="IPR041586">
    <property type="entry name" value="PsrA_TetR_C"/>
</dbReference>